<dbReference type="AlphaFoldDB" id="A0A821ZEM0"/>
<keyword evidence="2" id="KW-1185">Reference proteome</keyword>
<evidence type="ECO:0000313" key="2">
    <source>
        <dbReference type="Proteomes" id="UP000663873"/>
    </source>
</evidence>
<accession>A0A821ZEM0</accession>
<evidence type="ECO:0000313" key="1">
    <source>
        <dbReference type="EMBL" id="CAF4978376.1"/>
    </source>
</evidence>
<dbReference type="EMBL" id="CAJOBP010101816">
    <property type="protein sequence ID" value="CAF4978376.1"/>
    <property type="molecule type" value="Genomic_DNA"/>
</dbReference>
<proteinExistence type="predicted"/>
<sequence>LEDDDMIEIGDVTAPFAVVFMGNASISGELSSLFCLLGDDILTSKGDMLFFWLSNSFDCGTEKEFLGDTSSKK</sequence>
<reference evidence="1" key="1">
    <citation type="submission" date="2021-02" db="EMBL/GenBank/DDBJ databases">
        <authorList>
            <person name="Nowell W R."/>
        </authorList>
    </citation>
    <scope>NUCLEOTIDE SEQUENCE</scope>
</reference>
<gene>
    <name evidence="1" type="ORF">UJA718_LOCUS49164</name>
</gene>
<name>A0A821ZEM0_9BILA</name>
<comment type="caution">
    <text evidence="1">The sequence shown here is derived from an EMBL/GenBank/DDBJ whole genome shotgun (WGS) entry which is preliminary data.</text>
</comment>
<feature type="non-terminal residue" evidence="1">
    <location>
        <position position="1"/>
    </location>
</feature>
<dbReference type="Proteomes" id="UP000663873">
    <property type="component" value="Unassembled WGS sequence"/>
</dbReference>
<organism evidence="1 2">
    <name type="scientific">Rotaria socialis</name>
    <dbReference type="NCBI Taxonomy" id="392032"/>
    <lineage>
        <taxon>Eukaryota</taxon>
        <taxon>Metazoa</taxon>
        <taxon>Spiralia</taxon>
        <taxon>Gnathifera</taxon>
        <taxon>Rotifera</taxon>
        <taxon>Eurotatoria</taxon>
        <taxon>Bdelloidea</taxon>
        <taxon>Philodinida</taxon>
        <taxon>Philodinidae</taxon>
        <taxon>Rotaria</taxon>
    </lineage>
</organism>
<protein>
    <submittedName>
        <fullName evidence="1">Uncharacterized protein</fullName>
    </submittedName>
</protein>